<keyword evidence="2" id="KW-0472">Membrane</keyword>
<organism evidence="3 4">
    <name type="scientific">Cupriavidus taiwanensis</name>
    <dbReference type="NCBI Taxonomy" id="164546"/>
    <lineage>
        <taxon>Bacteria</taxon>
        <taxon>Pseudomonadati</taxon>
        <taxon>Pseudomonadota</taxon>
        <taxon>Betaproteobacteria</taxon>
        <taxon>Burkholderiales</taxon>
        <taxon>Burkholderiaceae</taxon>
        <taxon>Cupriavidus</taxon>
    </lineage>
</organism>
<feature type="transmembrane region" description="Helical" evidence="2">
    <location>
        <begin position="44"/>
        <end position="62"/>
    </location>
</feature>
<sequence length="510" mass="52914">MLYRPVDALCGPFSFWGWGDAMATVLRVSWAGFRVRCRYWLRQLEALALALLLSLVLSVPTVRAQTLSSDGSLNWGITTTGPSTSSVNGTALVITAAALTLGFVATGGATAAISLTGRALSVAGSTVGPIAAAMLRQAVAKGPLTGAMLALAVAMGSDSTYDAASNSFLSAPAADAGQGYRWYESATLGTYFNGPEAVCQSKHVKYHAVNPQGSPPTYYYCYWDPSGGTNYNTATGFAARRDSQCQTGFTMQGSLCVSGSRVPSSDAQLGAALQAPTALAKVWDAGGCGPKITTYRDTATADDPCAKIINAPGGTWTPVSVPNGGSVSLPGKTETTTDAAGNVTGTRTTVSTAQVAPNTNQATMAASPVIVTPGQVVTNTTKNADGSTTTTTTATTNPAQTKEQPQDGSATFNAGDATLYDKKSRTWSQVLTDFQTAIRNAPWYQSSTGFFNVTISGGQCPHWTMAANKWMPALDAGQFVCSSTMVALYQLGGVVVMIVAAWAAFRIAFL</sequence>
<protein>
    <submittedName>
        <fullName evidence="3">Uncharacterized protein</fullName>
    </submittedName>
</protein>
<dbReference type="AlphaFoldDB" id="A0A375IGH3"/>
<dbReference type="Proteomes" id="UP000255505">
    <property type="component" value="Chromosome I"/>
</dbReference>
<feature type="region of interest" description="Disordered" evidence="1">
    <location>
        <begin position="378"/>
        <end position="413"/>
    </location>
</feature>
<gene>
    <name evidence="3" type="ORF">CT19425_90302</name>
</gene>
<keyword evidence="2" id="KW-0812">Transmembrane</keyword>
<feature type="compositionally biased region" description="Polar residues" evidence="1">
    <location>
        <begin position="402"/>
        <end position="412"/>
    </location>
</feature>
<reference evidence="3 4" key="1">
    <citation type="submission" date="2018-01" db="EMBL/GenBank/DDBJ databases">
        <authorList>
            <person name="Gaut B.S."/>
            <person name="Morton B.R."/>
            <person name="Clegg M.T."/>
            <person name="Duvall M.R."/>
        </authorList>
    </citation>
    <scope>NUCLEOTIDE SEQUENCE [LARGE SCALE GENOMIC DNA]</scope>
    <source>
        <strain evidence="3">Cupriavidus taiwanensis LMG 19425</strain>
    </source>
</reference>
<evidence type="ECO:0000313" key="4">
    <source>
        <dbReference type="Proteomes" id="UP000255505"/>
    </source>
</evidence>
<evidence type="ECO:0000256" key="1">
    <source>
        <dbReference type="SAM" id="MobiDB-lite"/>
    </source>
</evidence>
<dbReference type="EMBL" id="LT991976">
    <property type="protein sequence ID" value="SPK73198.1"/>
    <property type="molecule type" value="Genomic_DNA"/>
</dbReference>
<feature type="compositionally biased region" description="Low complexity" evidence="1">
    <location>
        <begin position="378"/>
        <end position="401"/>
    </location>
</feature>
<proteinExistence type="predicted"/>
<keyword evidence="2" id="KW-1133">Transmembrane helix</keyword>
<evidence type="ECO:0000256" key="2">
    <source>
        <dbReference type="SAM" id="Phobius"/>
    </source>
</evidence>
<feature type="transmembrane region" description="Helical" evidence="2">
    <location>
        <begin position="487"/>
        <end position="509"/>
    </location>
</feature>
<name>A0A375IGH3_9BURK</name>
<evidence type="ECO:0000313" key="3">
    <source>
        <dbReference type="EMBL" id="SPK73198.1"/>
    </source>
</evidence>
<accession>A0A375IGH3</accession>